<reference evidence="2 3" key="1">
    <citation type="journal article" date="2019" name="Nat. Ecol. Evol.">
        <title>Megaphylogeny resolves global patterns of mushroom evolution.</title>
        <authorList>
            <person name="Varga T."/>
            <person name="Krizsan K."/>
            <person name="Foldi C."/>
            <person name="Dima B."/>
            <person name="Sanchez-Garcia M."/>
            <person name="Sanchez-Ramirez S."/>
            <person name="Szollosi G.J."/>
            <person name="Szarkandi J.G."/>
            <person name="Papp V."/>
            <person name="Albert L."/>
            <person name="Andreopoulos W."/>
            <person name="Angelini C."/>
            <person name="Antonin V."/>
            <person name="Barry K.W."/>
            <person name="Bougher N.L."/>
            <person name="Buchanan P."/>
            <person name="Buyck B."/>
            <person name="Bense V."/>
            <person name="Catcheside P."/>
            <person name="Chovatia M."/>
            <person name="Cooper J."/>
            <person name="Damon W."/>
            <person name="Desjardin D."/>
            <person name="Finy P."/>
            <person name="Geml J."/>
            <person name="Haridas S."/>
            <person name="Hughes K."/>
            <person name="Justo A."/>
            <person name="Karasinski D."/>
            <person name="Kautmanova I."/>
            <person name="Kiss B."/>
            <person name="Kocsube S."/>
            <person name="Kotiranta H."/>
            <person name="LaButti K.M."/>
            <person name="Lechner B.E."/>
            <person name="Liimatainen K."/>
            <person name="Lipzen A."/>
            <person name="Lukacs Z."/>
            <person name="Mihaltcheva S."/>
            <person name="Morgado L.N."/>
            <person name="Niskanen T."/>
            <person name="Noordeloos M.E."/>
            <person name="Ohm R.A."/>
            <person name="Ortiz-Santana B."/>
            <person name="Ovrebo C."/>
            <person name="Racz N."/>
            <person name="Riley R."/>
            <person name="Savchenko A."/>
            <person name="Shiryaev A."/>
            <person name="Soop K."/>
            <person name="Spirin V."/>
            <person name="Szebenyi C."/>
            <person name="Tomsovsky M."/>
            <person name="Tulloss R.E."/>
            <person name="Uehling J."/>
            <person name="Grigoriev I.V."/>
            <person name="Vagvolgyi C."/>
            <person name="Papp T."/>
            <person name="Martin F.M."/>
            <person name="Miettinen O."/>
            <person name="Hibbett D.S."/>
            <person name="Nagy L.G."/>
        </authorList>
    </citation>
    <scope>NUCLEOTIDE SEQUENCE [LARGE SCALE GENOMIC DNA]</scope>
    <source>
        <strain evidence="2 3">FP101781</strain>
    </source>
</reference>
<sequence length="489" mass="52662">MLSVLRSRLLPALEYPITREFGSPGVTAVAYTLGFSTIVILCLVNVALVGYEPTTLFQSNFNATQHFWYHSFVPSFASHQAGKKCDAHVFNVGDSLVTNASIFEWRLDRVGHPNAADSGFSYKGENLDNCDVVQVAIYGDIRTWSIETNLYIYCSPPGERFGEGDWDIVGLANFGLSGLPARHTNFQRLAKSARQNSAISVIGELLALAAIDIGSQVWAAYEASAFTGTVAYSIVGDFEYCPPSWIRSNTNSCTTTSKQPYPISFSSVSLILANNTILPELTDASLPNISLDKALEVPTINFVQLARAAALIDIGSKASNNLLTNLDFIDQILYPELPPVSGTTAAPSARSQLYDAWKTQTSPLNSIHYPSLAVSGPSTLQAVFICHFSKLKGIGSLIVSVLVATLSMFSSAWGLALILAAYAAKSKGRQANYCDGHQDCGGRNPEGHDMQARDEGEGLFAGASDKWDEEAVQLKADAKPSPGPEGPLR</sequence>
<comment type="caution">
    <text evidence="2">The sequence shown here is derived from an EMBL/GenBank/DDBJ whole genome shotgun (WGS) entry which is preliminary data.</text>
</comment>
<feature type="transmembrane region" description="Helical" evidence="1">
    <location>
        <begin position="397"/>
        <end position="424"/>
    </location>
</feature>
<keyword evidence="3" id="KW-1185">Reference proteome</keyword>
<keyword evidence="1" id="KW-0812">Transmembrane</keyword>
<gene>
    <name evidence="2" type="ORF">FA13DRAFT_1729438</name>
</gene>
<organism evidence="2 3">
    <name type="scientific">Coprinellus micaceus</name>
    <name type="common">Glistening ink-cap mushroom</name>
    <name type="synonym">Coprinus micaceus</name>
    <dbReference type="NCBI Taxonomy" id="71717"/>
    <lineage>
        <taxon>Eukaryota</taxon>
        <taxon>Fungi</taxon>
        <taxon>Dikarya</taxon>
        <taxon>Basidiomycota</taxon>
        <taxon>Agaricomycotina</taxon>
        <taxon>Agaricomycetes</taxon>
        <taxon>Agaricomycetidae</taxon>
        <taxon>Agaricales</taxon>
        <taxon>Agaricineae</taxon>
        <taxon>Psathyrellaceae</taxon>
        <taxon>Coprinellus</taxon>
    </lineage>
</organism>
<evidence type="ECO:0000313" key="2">
    <source>
        <dbReference type="EMBL" id="TEB34781.1"/>
    </source>
</evidence>
<proteinExistence type="predicted"/>
<accession>A0A4Y7TLD8</accession>
<evidence type="ECO:0000313" key="3">
    <source>
        <dbReference type="Proteomes" id="UP000298030"/>
    </source>
</evidence>
<name>A0A4Y7TLD8_COPMI</name>
<dbReference type="Proteomes" id="UP000298030">
    <property type="component" value="Unassembled WGS sequence"/>
</dbReference>
<keyword evidence="1" id="KW-0472">Membrane</keyword>
<dbReference type="AlphaFoldDB" id="A0A4Y7TLD8"/>
<keyword evidence="1" id="KW-1133">Transmembrane helix</keyword>
<protein>
    <submittedName>
        <fullName evidence="2">Uncharacterized protein</fullName>
    </submittedName>
</protein>
<feature type="transmembrane region" description="Helical" evidence="1">
    <location>
        <begin position="28"/>
        <end position="51"/>
    </location>
</feature>
<evidence type="ECO:0000256" key="1">
    <source>
        <dbReference type="SAM" id="Phobius"/>
    </source>
</evidence>
<dbReference type="OrthoDB" id="2564485at2759"/>
<dbReference type="EMBL" id="QPFP01000009">
    <property type="protein sequence ID" value="TEB34781.1"/>
    <property type="molecule type" value="Genomic_DNA"/>
</dbReference>
<dbReference type="STRING" id="71717.A0A4Y7TLD8"/>